<sequence length="275" mass="32178">MNEIGLTPWEEHAFWLEILEDHAIFVRDNLSPTESKYVKRADEYRQAFRNLRNRLNQLSPSSEANTQGAIAMAMEIWPIANGYFQFEGKLQNLRINNLINLNLSPTYFNGTLSENEEYLRLLSYYVKGLIPQPQSLFDLLDLWLEDQLGHIILLRNSIDPIEVFVNEQAEIYTRIFQGFLVQNRHMKGYLRFTQPGFPRQQEMARDVGLAVIEMNEYIKGIVQKYAGKRILNKTTLRFLEHHFPEACYLIKKLSYYAPELAEEASKCSLKKPSYT</sequence>
<evidence type="ECO:0008006" key="3">
    <source>
        <dbReference type="Google" id="ProtNLM"/>
    </source>
</evidence>
<name>A0A160MFR4_9BACI</name>
<dbReference type="eggNOG" id="ENOG502ZCMC">
    <property type="taxonomic scope" value="Bacteria"/>
</dbReference>
<dbReference type="Proteomes" id="UP000077856">
    <property type="component" value="Chromosome"/>
</dbReference>
<dbReference type="SUPFAM" id="SSF158430">
    <property type="entry name" value="Bacillus cereus metalloprotein-like"/>
    <property type="match status" value="2"/>
</dbReference>
<protein>
    <recommendedName>
        <fullName evidence="3">DUF2935 domain-containing protein</fullName>
    </recommendedName>
</protein>
<dbReference type="RefSeq" id="WP_009331772.1">
    <property type="nucleotide sequence ID" value="NZ_CP015506.1"/>
</dbReference>
<dbReference type="AlphaFoldDB" id="A0A160MFR4"/>
<evidence type="ECO:0000313" key="2">
    <source>
        <dbReference type="Proteomes" id="UP000077856"/>
    </source>
</evidence>
<dbReference type="KEGG" id="bon:A361_24080"/>
<dbReference type="InterPro" id="IPR021328">
    <property type="entry name" value="CotB-like"/>
</dbReference>
<dbReference type="Pfam" id="PF11155">
    <property type="entry name" value="DUF2935"/>
    <property type="match status" value="2"/>
</dbReference>
<gene>
    <name evidence="1" type="ORF">A361_24080</name>
</gene>
<proteinExistence type="predicted"/>
<reference evidence="1 2" key="1">
    <citation type="submission" date="2016-04" db="EMBL/GenBank/DDBJ databases">
        <title>Complete genome sequence of Bacillus oceanisediminis strain 2691.</title>
        <authorList>
            <person name="Jeong H."/>
            <person name="Kim H.J."/>
            <person name="Lee D.-W."/>
        </authorList>
    </citation>
    <scope>NUCLEOTIDE SEQUENCE [LARGE SCALE GENOMIC DNA]</scope>
    <source>
        <strain evidence="1 2">2691</strain>
    </source>
</reference>
<evidence type="ECO:0000313" key="1">
    <source>
        <dbReference type="EMBL" id="AND42092.1"/>
    </source>
</evidence>
<dbReference type="EMBL" id="CP015506">
    <property type="protein sequence ID" value="AND42092.1"/>
    <property type="molecule type" value="Genomic_DNA"/>
</dbReference>
<dbReference type="Gene3D" id="1.20.1260.120">
    <property type="entry name" value="Protein of unknown function DUF2935"/>
    <property type="match status" value="1"/>
</dbReference>
<dbReference type="STRING" id="1196031.A361_24080"/>
<accession>A0A160MFR4</accession>
<organism evidence="1 2">
    <name type="scientific">Cytobacillus oceanisediminis 2691</name>
    <dbReference type="NCBI Taxonomy" id="1196031"/>
    <lineage>
        <taxon>Bacteria</taxon>
        <taxon>Bacillati</taxon>
        <taxon>Bacillota</taxon>
        <taxon>Bacilli</taxon>
        <taxon>Bacillales</taxon>
        <taxon>Bacillaceae</taxon>
        <taxon>Cytobacillus</taxon>
    </lineage>
</organism>